<dbReference type="InterPro" id="IPR006027">
    <property type="entry name" value="NusB_RsmB_TIM44"/>
</dbReference>
<evidence type="ECO:0000256" key="3">
    <source>
        <dbReference type="ARBA" id="ARBA00022884"/>
    </source>
</evidence>
<dbReference type="Pfam" id="PF01029">
    <property type="entry name" value="NusB"/>
    <property type="match status" value="1"/>
</dbReference>
<keyword evidence="5 6" id="KW-0804">Transcription</keyword>
<evidence type="ECO:0000313" key="8">
    <source>
        <dbReference type="EMBL" id="MBB4071561.1"/>
    </source>
</evidence>
<dbReference type="PANTHER" id="PTHR11078:SF3">
    <property type="entry name" value="ANTITERMINATION NUSB DOMAIN-CONTAINING PROTEIN"/>
    <property type="match status" value="1"/>
</dbReference>
<dbReference type="GO" id="GO:0006353">
    <property type="term" value="P:DNA-templated transcription termination"/>
    <property type="evidence" value="ECO:0007669"/>
    <property type="project" value="UniProtKB-UniRule"/>
</dbReference>
<comment type="function">
    <text evidence="6">Involved in transcription antitermination. Required for transcription of ribosomal RNA (rRNA) genes. Binds specifically to the boxA antiterminator sequence of the ribosomal RNA (rrn) operons.</text>
</comment>
<keyword evidence="3 6" id="KW-0694">RNA-binding</keyword>
<comment type="caution">
    <text evidence="8">The sequence shown here is derived from an EMBL/GenBank/DDBJ whole genome shotgun (WGS) entry which is preliminary data.</text>
</comment>
<dbReference type="AlphaFoldDB" id="A0A840DDN6"/>
<protein>
    <recommendedName>
        <fullName evidence="6">Transcription antitermination protein NusB</fullName>
    </recommendedName>
    <alternativeName>
        <fullName evidence="6">Antitermination factor NusB</fullName>
    </alternativeName>
</protein>
<evidence type="ECO:0000256" key="6">
    <source>
        <dbReference type="HAMAP-Rule" id="MF_00073"/>
    </source>
</evidence>
<dbReference type="HAMAP" id="MF_00073">
    <property type="entry name" value="NusB"/>
    <property type="match status" value="1"/>
</dbReference>
<evidence type="ECO:0000256" key="2">
    <source>
        <dbReference type="ARBA" id="ARBA00022814"/>
    </source>
</evidence>
<dbReference type="EMBL" id="JACIFD010000007">
    <property type="protein sequence ID" value="MBB4071561.1"/>
    <property type="molecule type" value="Genomic_DNA"/>
</dbReference>
<organism evidence="8 9">
    <name type="scientific">Canibacter oris</name>
    <dbReference type="NCBI Taxonomy" id="1365628"/>
    <lineage>
        <taxon>Bacteria</taxon>
        <taxon>Bacillati</taxon>
        <taxon>Actinomycetota</taxon>
        <taxon>Actinomycetes</taxon>
        <taxon>Micrococcales</taxon>
        <taxon>Microbacteriaceae</taxon>
        <taxon>Canibacter</taxon>
    </lineage>
</organism>
<accession>A0A840DDN6</accession>
<proteinExistence type="inferred from homology"/>
<evidence type="ECO:0000256" key="4">
    <source>
        <dbReference type="ARBA" id="ARBA00023015"/>
    </source>
</evidence>
<keyword evidence="2 6" id="KW-0889">Transcription antitermination</keyword>
<gene>
    <name evidence="6" type="primary">nusB</name>
    <name evidence="8" type="ORF">F5897_000869</name>
</gene>
<dbReference type="NCBIfam" id="TIGR01951">
    <property type="entry name" value="nusB"/>
    <property type="match status" value="1"/>
</dbReference>
<dbReference type="SUPFAM" id="SSF48013">
    <property type="entry name" value="NusB-like"/>
    <property type="match status" value="1"/>
</dbReference>
<evidence type="ECO:0000256" key="5">
    <source>
        <dbReference type="ARBA" id="ARBA00023163"/>
    </source>
</evidence>
<feature type="domain" description="NusB/RsmB/TIM44" evidence="7">
    <location>
        <begin position="6"/>
        <end position="133"/>
    </location>
</feature>
<dbReference type="GO" id="GO:0005829">
    <property type="term" value="C:cytosol"/>
    <property type="evidence" value="ECO:0007669"/>
    <property type="project" value="TreeGrafter"/>
</dbReference>
<evidence type="ECO:0000259" key="7">
    <source>
        <dbReference type="Pfam" id="PF01029"/>
    </source>
</evidence>
<sequence length="138" mass="15317">MSARTKARKRAIDMIYLSDVMSRSLHEVLRAEAERALGEPDRRASWLYASEIVQGVAEHQEQIDEYIASASEGWPLERMPNVDRAALRVATWEICFNDEVPAAVAIDEAVSLVKQLSTEDSCGFVNGVLGRIADLQAL</sequence>
<dbReference type="GO" id="GO:0031564">
    <property type="term" value="P:transcription antitermination"/>
    <property type="evidence" value="ECO:0007669"/>
    <property type="project" value="UniProtKB-KW"/>
</dbReference>
<evidence type="ECO:0000313" key="9">
    <source>
        <dbReference type="Proteomes" id="UP000571183"/>
    </source>
</evidence>
<comment type="similarity">
    <text evidence="1 6">Belongs to the NusB family.</text>
</comment>
<dbReference type="GO" id="GO:0003723">
    <property type="term" value="F:RNA binding"/>
    <property type="evidence" value="ECO:0007669"/>
    <property type="project" value="UniProtKB-UniRule"/>
</dbReference>
<keyword evidence="9" id="KW-1185">Reference proteome</keyword>
<dbReference type="Proteomes" id="UP000571183">
    <property type="component" value="Unassembled WGS sequence"/>
</dbReference>
<keyword evidence="4 6" id="KW-0805">Transcription regulation</keyword>
<dbReference type="InterPro" id="IPR011605">
    <property type="entry name" value="NusB_fam"/>
</dbReference>
<evidence type="ECO:0000256" key="1">
    <source>
        <dbReference type="ARBA" id="ARBA00005952"/>
    </source>
</evidence>
<dbReference type="InterPro" id="IPR035926">
    <property type="entry name" value="NusB-like_sf"/>
</dbReference>
<dbReference type="RefSeq" id="WP_124824154.1">
    <property type="nucleotide sequence ID" value="NZ_JACIFD010000007.1"/>
</dbReference>
<dbReference type="PANTHER" id="PTHR11078">
    <property type="entry name" value="N UTILIZATION SUBSTANCE PROTEIN B-RELATED"/>
    <property type="match status" value="1"/>
</dbReference>
<name>A0A840DDN6_9MICO</name>
<reference evidence="8" key="1">
    <citation type="submission" date="2020-08" db="EMBL/GenBank/DDBJ databases">
        <title>Sequencing the genomes of 1000 actinobacteria strains.</title>
        <authorList>
            <person name="Klenk H.-P."/>
        </authorList>
    </citation>
    <scope>NUCLEOTIDE SEQUENCE [LARGE SCALE GENOMIC DNA]</scope>
    <source>
        <strain evidence="8">DSM 27064</strain>
    </source>
</reference>
<dbReference type="Gene3D" id="1.10.940.10">
    <property type="entry name" value="NusB-like"/>
    <property type="match status" value="1"/>
</dbReference>